<organism evidence="3">
    <name type="scientific">Soboliphyme baturini</name>
    <dbReference type="NCBI Taxonomy" id="241478"/>
    <lineage>
        <taxon>Eukaryota</taxon>
        <taxon>Metazoa</taxon>
        <taxon>Ecdysozoa</taxon>
        <taxon>Nematoda</taxon>
        <taxon>Enoplea</taxon>
        <taxon>Dorylaimia</taxon>
        <taxon>Dioctophymatida</taxon>
        <taxon>Dioctophymatoidea</taxon>
        <taxon>Soboliphymatidae</taxon>
        <taxon>Soboliphyme</taxon>
    </lineage>
</organism>
<proteinExistence type="predicted"/>
<gene>
    <name evidence="1" type="ORF">SBAD_LOCUS9192</name>
</gene>
<reference evidence="1 2" key="2">
    <citation type="submission" date="2018-11" db="EMBL/GenBank/DDBJ databases">
        <authorList>
            <consortium name="Pathogen Informatics"/>
        </authorList>
    </citation>
    <scope>NUCLEOTIDE SEQUENCE [LARGE SCALE GENOMIC DNA]</scope>
</reference>
<dbReference type="WBParaSite" id="SBAD_0000952201-mRNA-1">
    <property type="protein sequence ID" value="SBAD_0000952201-mRNA-1"/>
    <property type="gene ID" value="SBAD_0000952201"/>
</dbReference>
<keyword evidence="2" id="KW-1185">Reference proteome</keyword>
<protein>
    <submittedName>
        <fullName evidence="1 3">Uncharacterized protein</fullName>
    </submittedName>
</protein>
<dbReference type="EMBL" id="UZAM01012429">
    <property type="protein sequence ID" value="VDP21822.1"/>
    <property type="molecule type" value="Genomic_DNA"/>
</dbReference>
<name>A0A183IZZ4_9BILA</name>
<evidence type="ECO:0000313" key="1">
    <source>
        <dbReference type="EMBL" id="VDP21822.1"/>
    </source>
</evidence>
<sequence>MARTVRESFSMDSRSRDVSSMTFLRAYLVALPRQSIRSQRTDDNDVDYQDAGSEVTVNSPLASSSVQSKTGLISLSASYRRLFPLSPSSFTATVASP</sequence>
<accession>A0A183IZZ4</accession>
<reference evidence="3" key="1">
    <citation type="submission" date="2016-06" db="UniProtKB">
        <authorList>
            <consortium name="WormBaseParasite"/>
        </authorList>
    </citation>
    <scope>IDENTIFICATION</scope>
</reference>
<dbReference type="Proteomes" id="UP000270296">
    <property type="component" value="Unassembled WGS sequence"/>
</dbReference>
<evidence type="ECO:0000313" key="3">
    <source>
        <dbReference type="WBParaSite" id="SBAD_0000952201-mRNA-1"/>
    </source>
</evidence>
<dbReference type="AlphaFoldDB" id="A0A183IZZ4"/>
<evidence type="ECO:0000313" key="2">
    <source>
        <dbReference type="Proteomes" id="UP000270296"/>
    </source>
</evidence>